<keyword evidence="4 8" id="KW-0547">Nucleotide-binding</keyword>
<dbReference type="Pfam" id="PF08299">
    <property type="entry name" value="Bac_DnaA_C"/>
    <property type="match status" value="1"/>
</dbReference>
<keyword evidence="6 8" id="KW-0446">Lipid-binding</keyword>
<evidence type="ECO:0000256" key="11">
    <source>
        <dbReference type="RuleBase" id="RU004227"/>
    </source>
</evidence>
<feature type="region of interest" description="Domain I, interacts with DnaA modulators" evidence="8">
    <location>
        <begin position="1"/>
        <end position="96"/>
    </location>
</feature>
<dbReference type="InterPro" id="IPR013317">
    <property type="entry name" value="DnaA_dom"/>
</dbReference>
<dbReference type="CDD" id="cd00009">
    <property type="entry name" value="AAA"/>
    <property type="match status" value="1"/>
</dbReference>
<feature type="binding site" evidence="8">
    <location>
        <position position="171"/>
    </location>
    <ligand>
        <name>ATP</name>
        <dbReference type="ChEBI" id="CHEBI:30616"/>
    </ligand>
</feature>
<evidence type="ECO:0000256" key="1">
    <source>
        <dbReference type="ARBA" id="ARBA00006583"/>
    </source>
</evidence>
<dbReference type="PRINTS" id="PR00051">
    <property type="entry name" value="DNAA"/>
</dbReference>
<feature type="region of interest" description="Disordered" evidence="12">
    <location>
        <begin position="88"/>
        <end position="125"/>
    </location>
</feature>
<dbReference type="Gene3D" id="3.30.300.180">
    <property type="match status" value="1"/>
</dbReference>
<proteinExistence type="inferred from homology"/>
<feature type="region of interest" description="Domain IV, binds dsDNA" evidence="8">
    <location>
        <begin position="342"/>
        <end position="462"/>
    </location>
</feature>
<evidence type="ECO:0000313" key="15">
    <source>
        <dbReference type="EMBL" id="GAT34752.1"/>
    </source>
</evidence>
<dbReference type="EMBL" id="BDCO01000002">
    <property type="protein sequence ID" value="GAT34752.1"/>
    <property type="molecule type" value="Genomic_DNA"/>
</dbReference>
<comment type="domain">
    <text evidence="8">Domain I is involved in oligomerization and binding regulators, domain II is flexibile and of varying length in different bacteria, domain III forms the AAA+ region, while domain IV binds dsDNA.</text>
</comment>
<sequence length="462" mass="51907">MTSNCGQNWSSISEVIRQRISADGYERWFHGVDIVSDDGIRMVLSVPNPIHQFFIESNYLPLVQDAATEVLGSARKIQFVAPSREDGAAMAANSAAPQEAPAPKVTVRERPSAPASSGVSGSASGLNSRNTFETFVVGSNNQFAHGAAIAVAKSPAKTYNPFFVYGGSGLGKTHLLQSIGHYVLANQKSARVVYLSSEQFTNEFIDAIQHGTLVKFRKKYRQADVLMIDDIQFLAGKERSQEEFFHTFNTLHDGHKQIVLSSDRPASEIEKLEQRLVSRFEWGMTAELQPPDMETRIAILKKKAEGLHINVEPWVIEFLADRIRNNVRRLEGALMRVASYKSLSDREISRDVIENLLRDIFQEQARRAVTIEQIQRKVAEHYDVRLADMTSKRRPANIAFPRQVAMYLARELTNSSLNDIGDAFGGKDHGTVIHACKLIKRRIDEDEKTRHTIKMLDSQLQR</sequence>
<dbReference type="Gene3D" id="1.10.1750.10">
    <property type="match status" value="1"/>
</dbReference>
<dbReference type="AlphaFoldDB" id="A0A146GC61"/>
<feature type="binding site" evidence="8">
    <location>
        <position position="172"/>
    </location>
    <ligand>
        <name>ATP</name>
        <dbReference type="ChEBI" id="CHEBI:30616"/>
    </ligand>
</feature>
<comment type="function">
    <text evidence="8 10">Plays an essential role in the initiation and regulation of chromosomal replication. ATP-DnaA binds to the origin of replication (oriC) to initiate formation of the DNA replication initiation complex once per cell cycle. Binds the DnaA box (a 9 base pair repeat at the origin) and separates the double-stranded (ds)DNA. Forms a right-handed helical filament on oriC DNA; dsDNA binds to the exterior of the filament while single-stranded (ss)DNA is stabiized in the filament's interior. The ATP-DnaA-oriC complex binds and stabilizes one strand of the AT-rich DNA unwinding element (DUE), permitting loading of DNA polymerase. After initiation quickly degrades to an ADP-DnaA complex that is not apt for DNA replication. Binds acidic phospholipids.</text>
</comment>
<dbReference type="InterPro" id="IPR013159">
    <property type="entry name" value="DnaA_C"/>
</dbReference>
<dbReference type="InterPro" id="IPR024633">
    <property type="entry name" value="DnaA_N_dom"/>
</dbReference>
<comment type="subcellular location">
    <subcellularLocation>
        <location evidence="8">Cytoplasm</location>
    </subcellularLocation>
</comment>
<dbReference type="GO" id="GO:0005737">
    <property type="term" value="C:cytoplasm"/>
    <property type="evidence" value="ECO:0007669"/>
    <property type="project" value="UniProtKB-SubCell"/>
</dbReference>
<feature type="domain" description="AAA+ ATPase" evidence="13">
    <location>
        <begin position="158"/>
        <end position="288"/>
    </location>
</feature>
<dbReference type="OrthoDB" id="9807019at2"/>
<protein>
    <recommendedName>
        <fullName evidence="8 9">Chromosomal replication initiator protein DnaA</fullName>
    </recommendedName>
</protein>
<dbReference type="FunCoup" id="A0A146GC61">
    <property type="interactions" value="301"/>
</dbReference>
<dbReference type="GO" id="GO:0006270">
    <property type="term" value="P:DNA replication initiation"/>
    <property type="evidence" value="ECO:0007669"/>
    <property type="project" value="UniProtKB-UniRule"/>
</dbReference>
<dbReference type="Proteomes" id="UP000076023">
    <property type="component" value="Unassembled WGS sequence"/>
</dbReference>
<dbReference type="GO" id="GO:0005886">
    <property type="term" value="C:plasma membrane"/>
    <property type="evidence" value="ECO:0007669"/>
    <property type="project" value="TreeGrafter"/>
</dbReference>
<keyword evidence="3 8" id="KW-0235">DNA replication</keyword>
<dbReference type="InterPro" id="IPR020591">
    <property type="entry name" value="Chromosome_initiator_DnaA-like"/>
</dbReference>
<evidence type="ECO:0000259" key="14">
    <source>
        <dbReference type="SMART" id="SM00760"/>
    </source>
</evidence>
<dbReference type="SMART" id="SM00382">
    <property type="entry name" value="AAA"/>
    <property type="match status" value="1"/>
</dbReference>
<keyword evidence="7 8" id="KW-0238">DNA-binding</keyword>
<evidence type="ECO:0000256" key="7">
    <source>
        <dbReference type="ARBA" id="ARBA00023125"/>
    </source>
</evidence>
<evidence type="ECO:0000256" key="4">
    <source>
        <dbReference type="ARBA" id="ARBA00022741"/>
    </source>
</evidence>
<evidence type="ECO:0000256" key="9">
    <source>
        <dbReference type="NCBIfam" id="TIGR00362"/>
    </source>
</evidence>
<comment type="subunit">
    <text evidence="8">Oligomerizes as a right-handed, spiral filament on DNA at oriC.</text>
</comment>
<keyword evidence="2 8" id="KW-0963">Cytoplasm</keyword>
<name>A0A146GC61_TERSA</name>
<dbReference type="GO" id="GO:0003688">
    <property type="term" value="F:DNA replication origin binding"/>
    <property type="evidence" value="ECO:0007669"/>
    <property type="project" value="UniProtKB-UniRule"/>
</dbReference>
<comment type="caution">
    <text evidence="15">The sequence shown here is derived from an EMBL/GenBank/DDBJ whole genome shotgun (WGS) entry which is preliminary data.</text>
</comment>
<feature type="binding site" evidence="8">
    <location>
        <position position="169"/>
    </location>
    <ligand>
        <name>ATP</name>
        <dbReference type="ChEBI" id="CHEBI:30616"/>
    </ligand>
</feature>
<dbReference type="InterPro" id="IPR003593">
    <property type="entry name" value="AAA+_ATPase"/>
</dbReference>
<dbReference type="STRING" id="690879.TSACC_23185"/>
<dbReference type="PANTHER" id="PTHR30050">
    <property type="entry name" value="CHROMOSOMAL REPLICATION INITIATOR PROTEIN DNAA"/>
    <property type="match status" value="1"/>
</dbReference>
<dbReference type="Gene3D" id="3.40.50.300">
    <property type="entry name" value="P-loop containing nucleotide triphosphate hydrolases"/>
    <property type="match status" value="1"/>
</dbReference>
<feature type="domain" description="Chromosomal replication initiator DnaA C-terminal" evidence="14">
    <location>
        <begin position="370"/>
        <end position="439"/>
    </location>
</feature>
<evidence type="ECO:0000256" key="6">
    <source>
        <dbReference type="ARBA" id="ARBA00023121"/>
    </source>
</evidence>
<evidence type="ECO:0000256" key="3">
    <source>
        <dbReference type="ARBA" id="ARBA00022705"/>
    </source>
</evidence>
<accession>A0A146GC61</accession>
<dbReference type="InterPro" id="IPR001957">
    <property type="entry name" value="Chromosome_initiator_DnaA"/>
</dbReference>
<feature type="region of interest" description="Domain III, AAA+ region" evidence="8">
    <location>
        <begin position="125"/>
        <end position="341"/>
    </location>
</feature>
<keyword evidence="16" id="KW-1185">Reference proteome</keyword>
<evidence type="ECO:0000256" key="12">
    <source>
        <dbReference type="SAM" id="MobiDB-lite"/>
    </source>
</evidence>
<dbReference type="SMART" id="SM00760">
    <property type="entry name" value="Bac_DnaA_C"/>
    <property type="match status" value="1"/>
</dbReference>
<evidence type="ECO:0000259" key="13">
    <source>
        <dbReference type="SMART" id="SM00382"/>
    </source>
</evidence>
<dbReference type="FunFam" id="3.40.50.300:FF:000668">
    <property type="entry name" value="Chromosomal replication initiator protein DnaA"/>
    <property type="match status" value="1"/>
</dbReference>
<gene>
    <name evidence="8" type="primary">dnaA</name>
    <name evidence="15" type="ORF">TSACC_23185</name>
</gene>
<dbReference type="InterPro" id="IPR038454">
    <property type="entry name" value="DnaA_N_sf"/>
</dbReference>
<comment type="similarity">
    <text evidence="1 8 11">Belongs to the DnaA family.</text>
</comment>
<keyword evidence="5 8" id="KW-0067">ATP-binding</keyword>
<dbReference type="InterPro" id="IPR027417">
    <property type="entry name" value="P-loop_NTPase"/>
</dbReference>
<dbReference type="InParanoid" id="A0A146GC61"/>
<dbReference type="InterPro" id="IPR010921">
    <property type="entry name" value="Trp_repressor/repl_initiator"/>
</dbReference>
<dbReference type="SUPFAM" id="SSF48295">
    <property type="entry name" value="TrpR-like"/>
    <property type="match status" value="1"/>
</dbReference>
<dbReference type="PANTHER" id="PTHR30050:SF2">
    <property type="entry name" value="CHROMOSOMAL REPLICATION INITIATOR PROTEIN DNAA"/>
    <property type="match status" value="1"/>
</dbReference>
<feature type="compositionally biased region" description="Low complexity" evidence="12">
    <location>
        <begin position="112"/>
        <end position="125"/>
    </location>
</feature>
<dbReference type="GO" id="GO:0005524">
    <property type="term" value="F:ATP binding"/>
    <property type="evidence" value="ECO:0007669"/>
    <property type="project" value="UniProtKB-UniRule"/>
</dbReference>
<dbReference type="Pfam" id="PF11638">
    <property type="entry name" value="DnaA_N"/>
    <property type="match status" value="1"/>
</dbReference>
<dbReference type="GO" id="GO:0006275">
    <property type="term" value="P:regulation of DNA replication"/>
    <property type="evidence" value="ECO:0007669"/>
    <property type="project" value="UniProtKB-UniRule"/>
</dbReference>
<dbReference type="Gene3D" id="1.10.8.60">
    <property type="match status" value="1"/>
</dbReference>
<reference evidence="16" key="1">
    <citation type="journal article" date="2017" name="Genome Announc.">
        <title>Draft Genome Sequence of Terrimicrobium sacchariphilum NM-5T, a Facultative Anaerobic Soil Bacterium of the Class Spartobacteria.</title>
        <authorList>
            <person name="Qiu Y.L."/>
            <person name="Tourlousse D.M."/>
            <person name="Matsuura N."/>
            <person name="Ohashi A."/>
            <person name="Sekiguchi Y."/>
        </authorList>
    </citation>
    <scope>NUCLEOTIDE SEQUENCE [LARGE SCALE GENOMIC DNA]</scope>
    <source>
        <strain evidence="16">NM-5</strain>
    </source>
</reference>
<dbReference type="HAMAP" id="MF_00377">
    <property type="entry name" value="DnaA_bact"/>
    <property type="match status" value="1"/>
</dbReference>
<feature type="binding site" evidence="8">
    <location>
        <position position="173"/>
    </location>
    <ligand>
        <name>ATP</name>
        <dbReference type="ChEBI" id="CHEBI:30616"/>
    </ligand>
</feature>
<dbReference type="Pfam" id="PF00308">
    <property type="entry name" value="Bac_DnaA"/>
    <property type="match status" value="1"/>
</dbReference>
<dbReference type="GO" id="GO:0008289">
    <property type="term" value="F:lipid binding"/>
    <property type="evidence" value="ECO:0007669"/>
    <property type="project" value="UniProtKB-KW"/>
</dbReference>
<evidence type="ECO:0000256" key="2">
    <source>
        <dbReference type="ARBA" id="ARBA00022490"/>
    </source>
</evidence>
<evidence type="ECO:0000256" key="8">
    <source>
        <dbReference type="HAMAP-Rule" id="MF_00377"/>
    </source>
</evidence>
<feature type="compositionally biased region" description="Low complexity" evidence="12">
    <location>
        <begin position="88"/>
        <end position="103"/>
    </location>
</feature>
<dbReference type="CDD" id="cd06571">
    <property type="entry name" value="Bac_DnaA_C"/>
    <property type="match status" value="1"/>
</dbReference>
<evidence type="ECO:0000256" key="5">
    <source>
        <dbReference type="ARBA" id="ARBA00022840"/>
    </source>
</evidence>
<dbReference type="RefSeq" id="WP_075080361.1">
    <property type="nucleotide sequence ID" value="NZ_BDCO01000002.1"/>
</dbReference>
<evidence type="ECO:0000256" key="10">
    <source>
        <dbReference type="RuleBase" id="RU000577"/>
    </source>
</evidence>
<evidence type="ECO:0000313" key="16">
    <source>
        <dbReference type="Proteomes" id="UP000076023"/>
    </source>
</evidence>
<comment type="caution">
    <text evidence="8">Lacks conserved residue(s) required for the propagation of feature annotation.</text>
</comment>
<dbReference type="SUPFAM" id="SSF52540">
    <property type="entry name" value="P-loop containing nucleoside triphosphate hydrolases"/>
    <property type="match status" value="1"/>
</dbReference>
<organism evidence="15 16">
    <name type="scientific">Terrimicrobium sacchariphilum</name>
    <dbReference type="NCBI Taxonomy" id="690879"/>
    <lineage>
        <taxon>Bacteria</taxon>
        <taxon>Pseudomonadati</taxon>
        <taxon>Verrucomicrobiota</taxon>
        <taxon>Terrimicrobiia</taxon>
        <taxon>Terrimicrobiales</taxon>
        <taxon>Terrimicrobiaceae</taxon>
        <taxon>Terrimicrobium</taxon>
    </lineage>
</organism>
<dbReference type="NCBIfam" id="TIGR00362">
    <property type="entry name" value="DnaA"/>
    <property type="match status" value="1"/>
</dbReference>